<proteinExistence type="predicted"/>
<dbReference type="InterPro" id="IPR002711">
    <property type="entry name" value="HNH"/>
</dbReference>
<dbReference type="GO" id="GO:0003676">
    <property type="term" value="F:nucleic acid binding"/>
    <property type="evidence" value="ECO:0007669"/>
    <property type="project" value="InterPro"/>
</dbReference>
<dbReference type="GO" id="GO:0008270">
    <property type="term" value="F:zinc ion binding"/>
    <property type="evidence" value="ECO:0007669"/>
    <property type="project" value="InterPro"/>
</dbReference>
<dbReference type="EMBL" id="LVHI01000012">
    <property type="protein sequence ID" value="OAK54924.1"/>
    <property type="molecule type" value="Genomic_DNA"/>
</dbReference>
<gene>
    <name evidence="2" type="ORF">A3K89_03330</name>
</gene>
<protein>
    <submittedName>
        <fullName evidence="2">HNH endonuclease</fullName>
    </submittedName>
</protein>
<dbReference type="GO" id="GO:0004519">
    <property type="term" value="F:endonuclease activity"/>
    <property type="evidence" value="ECO:0007669"/>
    <property type="project" value="UniProtKB-KW"/>
</dbReference>
<feature type="domain" description="HNH nuclease" evidence="1">
    <location>
        <begin position="326"/>
        <end position="376"/>
    </location>
</feature>
<dbReference type="AlphaFoldDB" id="A0A177YHA5"/>
<reference evidence="2 3" key="1">
    <citation type="submission" date="2016-03" db="EMBL/GenBank/DDBJ databases">
        <title>Genome sequence of Rhodococcus kyotonensis KB10.</title>
        <authorList>
            <person name="Jeong H."/>
            <person name="Hong C.E."/>
            <person name="Jo S.H."/>
            <person name="Park J.M."/>
        </authorList>
    </citation>
    <scope>NUCLEOTIDE SEQUENCE [LARGE SCALE GENOMIC DNA]</scope>
    <source>
        <strain evidence="2 3">KB10</strain>
    </source>
</reference>
<evidence type="ECO:0000259" key="1">
    <source>
        <dbReference type="SMART" id="SM00507"/>
    </source>
</evidence>
<dbReference type="Gene3D" id="1.10.30.50">
    <property type="match status" value="1"/>
</dbReference>
<keyword evidence="2" id="KW-0540">Nuclease</keyword>
<comment type="caution">
    <text evidence="2">The sequence shown here is derived from an EMBL/GenBank/DDBJ whole genome shotgun (WGS) entry which is preliminary data.</text>
</comment>
<accession>A0A177YHA5</accession>
<dbReference type="CDD" id="cd00085">
    <property type="entry name" value="HNHc"/>
    <property type="match status" value="1"/>
</dbReference>
<evidence type="ECO:0000313" key="3">
    <source>
        <dbReference type="Proteomes" id="UP000077519"/>
    </source>
</evidence>
<evidence type="ECO:0000313" key="2">
    <source>
        <dbReference type="EMBL" id="OAK54924.1"/>
    </source>
</evidence>
<sequence>MGAAEVLAFVSRLQQRLDLPDAAAGVDLISALETVKSAASAVQATATVSVATTIETKRKESGKPKSQWRKGIASQIGLARRESPSKGGRFLGLARALVDEMPHAYRRLLAGELNEWRVTMIARETACLAADDRREIDKRLCENPDTLKGLGDKAIEGKARALAAELDPASVVKKRAKAYSQRRTATRPQPDFMAQFTTLTSMDRAVSMWATLKRDADSMVGVGKEPRTRDQIMADLAYERITGAASATSSAPVSVNLVISDDSLLSDGAKPAHLIGYGDIPATIARHLVKEACESDTDVELRRLYATPATGALTAMESKSRHFPTALARLIDIRDRTCRTPWCDAPIRHRDHIRPHARGGKTSADNGAGLCAACNHAKEAEGWVSTPRPRRYGVVHGYDFETPTGHRYTSEAPPMPVGRVYVSLVEQDLDDGLSAA</sequence>
<dbReference type="Pfam" id="PF01844">
    <property type="entry name" value="HNH"/>
    <property type="match status" value="1"/>
</dbReference>
<dbReference type="InterPro" id="IPR003615">
    <property type="entry name" value="HNH_nuc"/>
</dbReference>
<name>A0A177YHA5_9NOCA</name>
<keyword evidence="2" id="KW-0255">Endonuclease</keyword>
<keyword evidence="3" id="KW-1185">Reference proteome</keyword>
<dbReference type="Proteomes" id="UP000077519">
    <property type="component" value="Unassembled WGS sequence"/>
</dbReference>
<organism evidence="2 3">
    <name type="scientific">Rhodococcoides kyotonense</name>
    <dbReference type="NCBI Taxonomy" id="398843"/>
    <lineage>
        <taxon>Bacteria</taxon>
        <taxon>Bacillati</taxon>
        <taxon>Actinomycetota</taxon>
        <taxon>Actinomycetes</taxon>
        <taxon>Mycobacteriales</taxon>
        <taxon>Nocardiaceae</taxon>
        <taxon>Rhodococcoides</taxon>
    </lineage>
</organism>
<keyword evidence="2" id="KW-0378">Hydrolase</keyword>
<dbReference type="SMART" id="SM00507">
    <property type="entry name" value="HNHc"/>
    <property type="match status" value="1"/>
</dbReference>